<dbReference type="NCBIfam" id="TIGR01090">
    <property type="entry name" value="apt"/>
    <property type="match status" value="1"/>
</dbReference>
<keyword evidence="15" id="KW-1185">Reference proteome</keyword>
<comment type="catalytic activity">
    <reaction evidence="1 12">
        <text>AMP + diphosphate = 5-phospho-alpha-D-ribose 1-diphosphate + adenine</text>
        <dbReference type="Rhea" id="RHEA:16609"/>
        <dbReference type="ChEBI" id="CHEBI:16708"/>
        <dbReference type="ChEBI" id="CHEBI:33019"/>
        <dbReference type="ChEBI" id="CHEBI:58017"/>
        <dbReference type="ChEBI" id="CHEBI:456215"/>
        <dbReference type="EC" id="2.4.2.7"/>
    </reaction>
</comment>
<accession>A0A2X0WJP0</accession>
<dbReference type="EMBL" id="UAPV01000001">
    <property type="protein sequence ID" value="SPT70637.1"/>
    <property type="molecule type" value="Genomic_DNA"/>
</dbReference>
<evidence type="ECO:0000256" key="6">
    <source>
        <dbReference type="ARBA" id="ARBA00011738"/>
    </source>
</evidence>
<dbReference type="AlphaFoldDB" id="A0A2X0WJP0"/>
<dbReference type="InterPro" id="IPR005764">
    <property type="entry name" value="Ade_phspho_trans"/>
</dbReference>
<dbReference type="CDD" id="cd06223">
    <property type="entry name" value="PRTases_typeI"/>
    <property type="match status" value="1"/>
</dbReference>
<dbReference type="GO" id="GO:0016208">
    <property type="term" value="F:AMP binding"/>
    <property type="evidence" value="ECO:0007669"/>
    <property type="project" value="TreeGrafter"/>
</dbReference>
<comment type="function">
    <text evidence="2 12">Catalyzes a salvage reaction resulting in the formation of AMP, that is energically less costly than de novo synthesis.</text>
</comment>
<evidence type="ECO:0000256" key="3">
    <source>
        <dbReference type="ARBA" id="ARBA00004496"/>
    </source>
</evidence>
<dbReference type="GO" id="GO:0002055">
    <property type="term" value="F:adenine binding"/>
    <property type="evidence" value="ECO:0007669"/>
    <property type="project" value="TreeGrafter"/>
</dbReference>
<evidence type="ECO:0000256" key="8">
    <source>
        <dbReference type="ARBA" id="ARBA00022490"/>
    </source>
</evidence>
<proteinExistence type="inferred from homology"/>
<dbReference type="PANTHER" id="PTHR32315:SF3">
    <property type="entry name" value="ADENINE PHOSPHORIBOSYLTRANSFERASE"/>
    <property type="match status" value="1"/>
</dbReference>
<dbReference type="GO" id="GO:0005737">
    <property type="term" value="C:cytoplasm"/>
    <property type="evidence" value="ECO:0007669"/>
    <property type="project" value="UniProtKB-SubCell"/>
</dbReference>
<dbReference type="InterPro" id="IPR050054">
    <property type="entry name" value="UPRTase/APRTase"/>
</dbReference>
<dbReference type="Gene3D" id="3.40.50.2020">
    <property type="match status" value="1"/>
</dbReference>
<name>A0A2X0WJP0_9GAMM</name>
<protein>
    <recommendedName>
        <fullName evidence="7 12">Adenine phosphoribosyltransferase</fullName>
        <shortName evidence="12">APRT</shortName>
        <ecNumber evidence="7 12">2.4.2.7</ecNumber>
    </recommendedName>
</protein>
<dbReference type="NCBIfam" id="NF002632">
    <property type="entry name" value="PRK02304.1-1"/>
    <property type="match status" value="1"/>
</dbReference>
<evidence type="ECO:0000256" key="5">
    <source>
        <dbReference type="ARBA" id="ARBA00008391"/>
    </source>
</evidence>
<dbReference type="GO" id="GO:0006168">
    <property type="term" value="P:adenine salvage"/>
    <property type="evidence" value="ECO:0007669"/>
    <property type="project" value="InterPro"/>
</dbReference>
<dbReference type="FunFam" id="3.40.50.2020:FF:000004">
    <property type="entry name" value="Adenine phosphoribosyltransferase"/>
    <property type="match status" value="1"/>
</dbReference>
<reference evidence="14 15" key="1">
    <citation type="submission" date="2018-06" db="EMBL/GenBank/DDBJ databases">
        <authorList>
            <consortium name="Pathogen Informatics"/>
            <person name="Doyle S."/>
        </authorList>
    </citation>
    <scope>NUCLEOTIDE SEQUENCE [LARGE SCALE GENOMIC DNA]</scope>
    <source>
        <strain evidence="14 15">NCTC13093</strain>
    </source>
</reference>
<comment type="pathway">
    <text evidence="4 12">Purine metabolism; AMP biosynthesis via salvage pathway; AMP from adenine: step 1/1.</text>
</comment>
<evidence type="ECO:0000256" key="10">
    <source>
        <dbReference type="ARBA" id="ARBA00022679"/>
    </source>
</evidence>
<evidence type="ECO:0000256" key="9">
    <source>
        <dbReference type="ARBA" id="ARBA00022676"/>
    </source>
</evidence>
<evidence type="ECO:0000256" key="1">
    <source>
        <dbReference type="ARBA" id="ARBA00000868"/>
    </source>
</evidence>
<dbReference type="InterPro" id="IPR029057">
    <property type="entry name" value="PRTase-like"/>
</dbReference>
<comment type="subcellular location">
    <subcellularLocation>
        <location evidence="3 12">Cytoplasm</location>
    </subcellularLocation>
</comment>
<gene>
    <name evidence="12 14" type="primary">apt</name>
    <name evidence="14" type="ORF">NCTC13093_02055</name>
</gene>
<dbReference type="GO" id="GO:0044209">
    <property type="term" value="P:AMP salvage"/>
    <property type="evidence" value="ECO:0007669"/>
    <property type="project" value="UniProtKB-UniRule"/>
</dbReference>
<evidence type="ECO:0000256" key="7">
    <source>
        <dbReference type="ARBA" id="ARBA00011893"/>
    </source>
</evidence>
<evidence type="ECO:0000259" key="13">
    <source>
        <dbReference type="Pfam" id="PF00156"/>
    </source>
</evidence>
<dbReference type="RefSeq" id="WP_113744688.1">
    <property type="nucleotide sequence ID" value="NZ_UAPV01000001.1"/>
</dbReference>
<dbReference type="Pfam" id="PF00156">
    <property type="entry name" value="Pribosyltran"/>
    <property type="match status" value="1"/>
</dbReference>
<sequence>MFKNNADEALSAKIEYLKSTVKSIPDYPKPGILFRDVSSLCCDKKAFAMTIDLFFDIFKDQGIDKVVSAEARGFIFGAPLAARLNAGFVMVRKPGKLPREHVQERYDLEYGSNTLQMHTDAIQKGEKVLVLDDLLATGGTVDAMIKLIRQLGGEVCCVAFLIELVDLGGAARIQKDFGVKTVSLLEFPGH</sequence>
<evidence type="ECO:0000256" key="11">
    <source>
        <dbReference type="ARBA" id="ARBA00022726"/>
    </source>
</evidence>
<dbReference type="PANTHER" id="PTHR32315">
    <property type="entry name" value="ADENINE PHOSPHORIBOSYLTRANSFERASE"/>
    <property type="match status" value="1"/>
</dbReference>
<evidence type="ECO:0000256" key="2">
    <source>
        <dbReference type="ARBA" id="ARBA00003968"/>
    </source>
</evidence>
<dbReference type="SUPFAM" id="SSF53271">
    <property type="entry name" value="PRTase-like"/>
    <property type="match status" value="1"/>
</dbReference>
<keyword evidence="11 12" id="KW-0660">Purine salvage</keyword>
<dbReference type="EC" id="2.4.2.7" evidence="7 12"/>
<dbReference type="NCBIfam" id="NF002636">
    <property type="entry name" value="PRK02304.1-5"/>
    <property type="match status" value="1"/>
</dbReference>
<organism evidence="14 15">
    <name type="scientific">Anaerobiospirillum thomasii</name>
    <dbReference type="NCBI Taxonomy" id="179995"/>
    <lineage>
        <taxon>Bacteria</taxon>
        <taxon>Pseudomonadati</taxon>
        <taxon>Pseudomonadota</taxon>
        <taxon>Gammaproteobacteria</taxon>
        <taxon>Aeromonadales</taxon>
        <taxon>Succinivibrionaceae</taxon>
        <taxon>Anaerobiospirillum</taxon>
    </lineage>
</organism>
<dbReference type="GO" id="GO:0003999">
    <property type="term" value="F:adenine phosphoribosyltransferase activity"/>
    <property type="evidence" value="ECO:0007669"/>
    <property type="project" value="UniProtKB-UniRule"/>
</dbReference>
<dbReference type="UniPathway" id="UPA00588">
    <property type="reaction ID" value="UER00646"/>
</dbReference>
<keyword evidence="9 12" id="KW-0328">Glycosyltransferase</keyword>
<evidence type="ECO:0000313" key="14">
    <source>
        <dbReference type="EMBL" id="SPT70637.1"/>
    </source>
</evidence>
<dbReference type="InterPro" id="IPR000836">
    <property type="entry name" value="PRTase_dom"/>
</dbReference>
<keyword evidence="10 12" id="KW-0808">Transferase</keyword>
<dbReference type="NCBIfam" id="NF002634">
    <property type="entry name" value="PRK02304.1-3"/>
    <property type="match status" value="1"/>
</dbReference>
<dbReference type="GO" id="GO:0006166">
    <property type="term" value="P:purine ribonucleoside salvage"/>
    <property type="evidence" value="ECO:0007669"/>
    <property type="project" value="UniProtKB-UniRule"/>
</dbReference>
<feature type="domain" description="Phosphoribosyltransferase" evidence="13">
    <location>
        <begin position="51"/>
        <end position="182"/>
    </location>
</feature>
<comment type="similarity">
    <text evidence="5 12">Belongs to the purine/pyrimidine phosphoribosyltransferase family.</text>
</comment>
<evidence type="ECO:0000313" key="15">
    <source>
        <dbReference type="Proteomes" id="UP000250086"/>
    </source>
</evidence>
<dbReference type="HAMAP" id="MF_00004">
    <property type="entry name" value="Aden_phosphoribosyltr"/>
    <property type="match status" value="1"/>
</dbReference>
<comment type="subunit">
    <text evidence="6 12">Homodimer.</text>
</comment>
<dbReference type="Proteomes" id="UP000250086">
    <property type="component" value="Unassembled WGS sequence"/>
</dbReference>
<evidence type="ECO:0000256" key="4">
    <source>
        <dbReference type="ARBA" id="ARBA00004659"/>
    </source>
</evidence>
<keyword evidence="8 12" id="KW-0963">Cytoplasm</keyword>
<evidence type="ECO:0000256" key="12">
    <source>
        <dbReference type="HAMAP-Rule" id="MF_00004"/>
    </source>
</evidence>